<dbReference type="PANTHER" id="PTHR43579">
    <property type="match status" value="1"/>
</dbReference>
<dbReference type="Pfam" id="PF02889">
    <property type="entry name" value="Sec63"/>
    <property type="match status" value="1"/>
</dbReference>
<dbReference type="Gene3D" id="3.10.170.10">
    <property type="match status" value="1"/>
</dbReference>
<dbReference type="GO" id="GO:0004222">
    <property type="term" value="F:metalloendopeptidase activity"/>
    <property type="evidence" value="ECO:0007669"/>
    <property type="project" value="InterPro"/>
</dbReference>
<dbReference type="PANTHER" id="PTHR43579:SF1">
    <property type="entry name" value="NEUTRAL METALLOPROTEINASE"/>
    <property type="match status" value="1"/>
</dbReference>
<dbReference type="Pfam" id="PF02868">
    <property type="entry name" value="Peptidase_M4_C"/>
    <property type="match status" value="1"/>
</dbReference>
<dbReference type="GO" id="GO:0046872">
    <property type="term" value="F:metal ion binding"/>
    <property type="evidence" value="ECO:0007669"/>
    <property type="project" value="UniProtKB-KW"/>
</dbReference>
<organism evidence="8 9">
    <name type="scientific">Fusarium redolens</name>
    <dbReference type="NCBI Taxonomy" id="48865"/>
    <lineage>
        <taxon>Eukaryota</taxon>
        <taxon>Fungi</taxon>
        <taxon>Dikarya</taxon>
        <taxon>Ascomycota</taxon>
        <taxon>Pezizomycotina</taxon>
        <taxon>Sordariomycetes</taxon>
        <taxon>Hypocreomycetidae</taxon>
        <taxon>Hypocreales</taxon>
        <taxon>Nectriaceae</taxon>
        <taxon>Fusarium</taxon>
        <taxon>Fusarium redolens species complex</taxon>
    </lineage>
</organism>
<dbReference type="GeneID" id="70227536"/>
<dbReference type="PRINTS" id="PR00730">
    <property type="entry name" value="THERMOLYSIN"/>
</dbReference>
<keyword evidence="9" id="KW-1185">Reference proteome</keyword>
<dbReference type="CDD" id="cd09597">
    <property type="entry name" value="M4_TLP"/>
    <property type="match status" value="1"/>
</dbReference>
<evidence type="ECO:0000256" key="3">
    <source>
        <dbReference type="ARBA" id="ARBA00022723"/>
    </source>
</evidence>
<reference evidence="8" key="1">
    <citation type="journal article" date="2021" name="Nat. Commun.">
        <title>Genetic determinants of endophytism in the Arabidopsis root mycobiome.</title>
        <authorList>
            <person name="Mesny F."/>
            <person name="Miyauchi S."/>
            <person name="Thiergart T."/>
            <person name="Pickel B."/>
            <person name="Atanasova L."/>
            <person name="Karlsson M."/>
            <person name="Huettel B."/>
            <person name="Barry K.W."/>
            <person name="Haridas S."/>
            <person name="Chen C."/>
            <person name="Bauer D."/>
            <person name="Andreopoulos W."/>
            <person name="Pangilinan J."/>
            <person name="LaButti K."/>
            <person name="Riley R."/>
            <person name="Lipzen A."/>
            <person name="Clum A."/>
            <person name="Drula E."/>
            <person name="Henrissat B."/>
            <person name="Kohler A."/>
            <person name="Grigoriev I.V."/>
            <person name="Martin F.M."/>
            <person name="Hacquard S."/>
        </authorList>
    </citation>
    <scope>NUCLEOTIDE SEQUENCE</scope>
    <source>
        <strain evidence="8">MPI-CAGE-AT-0023</strain>
    </source>
</reference>
<dbReference type="InterPro" id="IPR023612">
    <property type="entry name" value="Peptidase_M4"/>
</dbReference>
<dbReference type="OrthoDB" id="5332336at2759"/>
<comment type="similarity">
    <text evidence="1">Belongs to the peptidase M4 family.</text>
</comment>
<dbReference type="SMART" id="SM00973">
    <property type="entry name" value="Sec63"/>
    <property type="match status" value="1"/>
</dbReference>
<evidence type="ECO:0000313" key="8">
    <source>
        <dbReference type="EMBL" id="KAH7261052.1"/>
    </source>
</evidence>
<gene>
    <name evidence="8" type="ORF">BKA55DRAFT_661304</name>
</gene>
<evidence type="ECO:0000259" key="7">
    <source>
        <dbReference type="SMART" id="SM00973"/>
    </source>
</evidence>
<dbReference type="InterPro" id="IPR027268">
    <property type="entry name" value="Peptidase_M4/M1_CTD_sf"/>
</dbReference>
<evidence type="ECO:0000313" key="9">
    <source>
        <dbReference type="Proteomes" id="UP000720189"/>
    </source>
</evidence>
<dbReference type="InterPro" id="IPR052759">
    <property type="entry name" value="Metalloprotease_M4"/>
</dbReference>
<dbReference type="SUPFAM" id="SSF158702">
    <property type="entry name" value="Sec63 N-terminal domain-like"/>
    <property type="match status" value="1"/>
</dbReference>
<keyword evidence="6" id="KW-0482">Metalloprotease</keyword>
<dbReference type="Pfam" id="PF16485">
    <property type="entry name" value="PLN_propep"/>
    <property type="match status" value="2"/>
</dbReference>
<dbReference type="EMBL" id="JAGMUX010000004">
    <property type="protein sequence ID" value="KAH7261052.1"/>
    <property type="molecule type" value="Genomic_DNA"/>
</dbReference>
<accession>A0A9P9HQQ3</accession>
<dbReference type="InterPro" id="IPR032475">
    <property type="entry name" value="Protealysin_N_PP"/>
</dbReference>
<dbReference type="InterPro" id="IPR013856">
    <property type="entry name" value="Peptidase_M4_domain"/>
</dbReference>
<evidence type="ECO:0000256" key="4">
    <source>
        <dbReference type="ARBA" id="ARBA00022801"/>
    </source>
</evidence>
<evidence type="ECO:0000256" key="6">
    <source>
        <dbReference type="ARBA" id="ARBA00023049"/>
    </source>
</evidence>
<evidence type="ECO:0000256" key="5">
    <source>
        <dbReference type="ARBA" id="ARBA00022833"/>
    </source>
</evidence>
<dbReference type="RefSeq" id="XP_046052929.1">
    <property type="nucleotide sequence ID" value="XM_046197582.1"/>
</dbReference>
<evidence type="ECO:0000256" key="2">
    <source>
        <dbReference type="ARBA" id="ARBA00022670"/>
    </source>
</evidence>
<dbReference type="AlphaFoldDB" id="A0A9P9HQQ3"/>
<keyword evidence="4" id="KW-0378">Hydrolase</keyword>
<dbReference type="InterPro" id="IPR001570">
    <property type="entry name" value="Peptidase_M4_C_domain"/>
</dbReference>
<dbReference type="SUPFAM" id="SSF55486">
    <property type="entry name" value="Metalloproteases ('zincins'), catalytic domain"/>
    <property type="match status" value="1"/>
</dbReference>
<keyword evidence="5" id="KW-0862">Zinc</keyword>
<name>A0A9P9HQQ3_FUSRE</name>
<dbReference type="GO" id="GO:0006508">
    <property type="term" value="P:proteolysis"/>
    <property type="evidence" value="ECO:0007669"/>
    <property type="project" value="UniProtKB-KW"/>
</dbReference>
<dbReference type="Proteomes" id="UP000720189">
    <property type="component" value="Unassembled WGS sequence"/>
</dbReference>
<dbReference type="Gene3D" id="1.10.3380.10">
    <property type="entry name" value="Sec63 N-terminal domain-like domain"/>
    <property type="match status" value="1"/>
</dbReference>
<keyword evidence="3" id="KW-0479">Metal-binding</keyword>
<keyword evidence="2" id="KW-0645">Protease</keyword>
<dbReference type="Pfam" id="PF01447">
    <property type="entry name" value="Peptidase_M4"/>
    <property type="match status" value="1"/>
</dbReference>
<dbReference type="InterPro" id="IPR004179">
    <property type="entry name" value="Sec63-dom"/>
</dbReference>
<comment type="caution">
    <text evidence="8">The sequence shown here is derived from an EMBL/GenBank/DDBJ whole genome shotgun (WGS) entry which is preliminary data.</text>
</comment>
<feature type="domain" description="SEC63" evidence="7">
    <location>
        <begin position="355"/>
        <end position="699"/>
    </location>
</feature>
<sequence>MVAVPPHLLRAISKSKAISPEHREAARASLAHTENFLKDRQKHREEYLKTYNQVQQQIVPPQLFRNVIASDQADHAQRTRAKRSLDHLENIIGKVRGAQQALGSLVVETSDRGTSSQVASLTATDDPPYLAVHDIHESANEGELPGDLPSSDKAVNEAFDNFFQWLSIDDKDMDVISTVHFGKQYENAFWDPKKLQMVFGDGGEFLNNFTGCIDVIGHELTHAVTEHTSPLDYYGQAGALNEHVSDAFGIMVKQRVQDEQSEVADWLIGEDCILPGVKGTALRSMKEPGTAYDDPVFGKDPQVGHMKQFKTSFEDNGGVHIYSGIPNRAFYLASVSFGALRSGKIPPRSTFKQFATATIDSAQELYGSAAAKKIKKAWLDVGVFESKPDARDILRNACAATEFKSFPIKNEEKAFFRAINDSTGIPYQVREFISQPWHKVYLLVQIDLLKTGWPNKLSGPSRKELSKELAHMYKLLDRVLRCLVDILGERGDGKGVYVALEVLRSVKAGVWEGSDSQLLQIEGIGQAKKDKLVKANIKNIKQLSAVEFYNIERILSRNPPFGQTILHKVAGFPLLALDFEIIGPYTPDSTAISNSSAPREVKQSATSTEKPSQLLWIARAVLGFNNEKLPHWKGRTPWLTLLVEGDDGRLVWFWRGSAKRLVDKKEIIIGLSAKGDEKLQVSFACEEIVGTLIKKEVRVSVGGIC</sequence>
<protein>
    <recommendedName>
        <fullName evidence="7">SEC63 domain-containing protein</fullName>
    </recommendedName>
</protein>
<proteinExistence type="inferred from homology"/>
<dbReference type="Gene3D" id="1.10.390.10">
    <property type="entry name" value="Neutral Protease Domain 2"/>
    <property type="match status" value="1"/>
</dbReference>
<evidence type="ECO:0000256" key="1">
    <source>
        <dbReference type="ARBA" id="ARBA00009388"/>
    </source>
</evidence>